<dbReference type="PANTHER" id="PTHR42818:SF1">
    <property type="entry name" value="SULFOPYRUVATE DECARBOXYLASE"/>
    <property type="match status" value="1"/>
</dbReference>
<keyword evidence="2" id="KW-0456">Lyase</keyword>
<dbReference type="Gene3D" id="3.40.50.970">
    <property type="match status" value="1"/>
</dbReference>
<dbReference type="PANTHER" id="PTHR42818">
    <property type="entry name" value="SULFOPYRUVATE DECARBOXYLASE SUBUNIT ALPHA"/>
    <property type="match status" value="1"/>
</dbReference>
<dbReference type="InterPro" id="IPR029061">
    <property type="entry name" value="THDP-binding"/>
</dbReference>
<gene>
    <name evidence="3" type="ORF">METZ01_LOCUS257389</name>
</gene>
<accession>A0A382IYW0</accession>
<dbReference type="GO" id="GO:0016831">
    <property type="term" value="F:carboxy-lyase activity"/>
    <property type="evidence" value="ECO:0007669"/>
    <property type="project" value="UniProtKB-KW"/>
</dbReference>
<dbReference type="SUPFAM" id="SSF52518">
    <property type="entry name" value="Thiamin diphosphate-binding fold (THDP-binding)"/>
    <property type="match status" value="1"/>
</dbReference>
<evidence type="ECO:0000256" key="2">
    <source>
        <dbReference type="ARBA" id="ARBA00023239"/>
    </source>
</evidence>
<dbReference type="InterPro" id="IPR051818">
    <property type="entry name" value="TPP_dependent_decarboxylase"/>
</dbReference>
<reference evidence="3" key="1">
    <citation type="submission" date="2018-05" db="EMBL/GenBank/DDBJ databases">
        <authorList>
            <person name="Lanie J.A."/>
            <person name="Ng W.-L."/>
            <person name="Kazmierczak K.M."/>
            <person name="Andrzejewski T.M."/>
            <person name="Davidsen T.M."/>
            <person name="Wayne K.J."/>
            <person name="Tettelin H."/>
            <person name="Glass J.I."/>
            <person name="Rusch D."/>
            <person name="Podicherti R."/>
            <person name="Tsui H.-C.T."/>
            <person name="Winkler M.E."/>
        </authorList>
    </citation>
    <scope>NUCLEOTIDE SEQUENCE</scope>
</reference>
<protein>
    <submittedName>
        <fullName evidence="3">Uncharacterized protein</fullName>
    </submittedName>
</protein>
<sequence length="174" mass="18952">MKDTKAVNWHEDIFTVLREQNITLVSHVPDAGHTPLLKLCERQNDMSVVTLTTEEEGVGLLCGAWAGGTKGVLLMQSSGVGNCVNALALPQICKIPFLTIVSMRGEWGEFIPWQVPMGQATPSVFGAMDVKVFRADRKEEVGATVDAAAQFSFNTRQSSAVLLSQRMIGAKQFK</sequence>
<dbReference type="AlphaFoldDB" id="A0A382IYW0"/>
<name>A0A382IYW0_9ZZZZ</name>
<keyword evidence="1" id="KW-0210">Decarboxylase</keyword>
<dbReference type="EMBL" id="UINC01070406">
    <property type="protein sequence ID" value="SVC04535.1"/>
    <property type="molecule type" value="Genomic_DNA"/>
</dbReference>
<proteinExistence type="predicted"/>
<evidence type="ECO:0000256" key="1">
    <source>
        <dbReference type="ARBA" id="ARBA00022793"/>
    </source>
</evidence>
<evidence type="ECO:0000313" key="3">
    <source>
        <dbReference type="EMBL" id="SVC04535.1"/>
    </source>
</evidence>
<organism evidence="3">
    <name type="scientific">marine metagenome</name>
    <dbReference type="NCBI Taxonomy" id="408172"/>
    <lineage>
        <taxon>unclassified sequences</taxon>
        <taxon>metagenomes</taxon>
        <taxon>ecological metagenomes</taxon>
    </lineage>
</organism>
<feature type="non-terminal residue" evidence="3">
    <location>
        <position position="174"/>
    </location>
</feature>